<comment type="caution">
    <text evidence="1">The sequence shown here is derived from an EMBL/GenBank/DDBJ whole genome shotgun (WGS) entry which is preliminary data.</text>
</comment>
<proteinExistence type="predicted"/>
<dbReference type="EMBL" id="JAYKXP010000042">
    <property type="protein sequence ID" value="KAK7038869.1"/>
    <property type="molecule type" value="Genomic_DNA"/>
</dbReference>
<name>A0AAW0CM71_9AGAR</name>
<dbReference type="AlphaFoldDB" id="A0AAW0CM71"/>
<evidence type="ECO:0000313" key="2">
    <source>
        <dbReference type="Proteomes" id="UP001383192"/>
    </source>
</evidence>
<protein>
    <submittedName>
        <fullName evidence="1">Uncharacterized protein</fullName>
    </submittedName>
</protein>
<organism evidence="1 2">
    <name type="scientific">Paramarasmius palmivorus</name>
    <dbReference type="NCBI Taxonomy" id="297713"/>
    <lineage>
        <taxon>Eukaryota</taxon>
        <taxon>Fungi</taxon>
        <taxon>Dikarya</taxon>
        <taxon>Basidiomycota</taxon>
        <taxon>Agaricomycotina</taxon>
        <taxon>Agaricomycetes</taxon>
        <taxon>Agaricomycetidae</taxon>
        <taxon>Agaricales</taxon>
        <taxon>Marasmiineae</taxon>
        <taxon>Marasmiaceae</taxon>
        <taxon>Paramarasmius</taxon>
    </lineage>
</organism>
<gene>
    <name evidence="1" type="ORF">VNI00_010499</name>
</gene>
<evidence type="ECO:0000313" key="1">
    <source>
        <dbReference type="EMBL" id="KAK7038869.1"/>
    </source>
</evidence>
<accession>A0AAW0CM71</accession>
<keyword evidence="2" id="KW-1185">Reference proteome</keyword>
<dbReference type="Proteomes" id="UP001383192">
    <property type="component" value="Unassembled WGS sequence"/>
</dbReference>
<reference evidence="1 2" key="1">
    <citation type="submission" date="2024-01" db="EMBL/GenBank/DDBJ databases">
        <title>A draft genome for a cacao thread blight-causing isolate of Paramarasmius palmivorus.</title>
        <authorList>
            <person name="Baruah I.K."/>
            <person name="Bukari Y."/>
            <person name="Amoako-Attah I."/>
            <person name="Meinhardt L.W."/>
            <person name="Bailey B.A."/>
            <person name="Cohen S.P."/>
        </authorList>
    </citation>
    <scope>NUCLEOTIDE SEQUENCE [LARGE SCALE GENOMIC DNA]</scope>
    <source>
        <strain evidence="1 2">GH-12</strain>
    </source>
</reference>
<sequence length="239" mass="27341">MPPSYFPKDVDKVTTAVALVLQELGYTFCFAGEVACYYYGTTTVPSSIDVMVLANEGTVDDLKSRIVAKDTKFYVLLPNPSTSEPTDMYQVLYYWLTPQKSGGKRLYQPGRSYRPGRSYKIDLHFPCTMTIRTLPTDSIVTVEDRPLAPILPLILLQLQRWFNSNAESRKRRRRDEEVLAANVKEMLLVLRWGYPNVKLGRDGLDSWLPAKFIARGKRNVGVFLRSYPDTKDHWEAIGF</sequence>